<organism evidence="2">
    <name type="scientific">marine metagenome</name>
    <dbReference type="NCBI Taxonomy" id="408172"/>
    <lineage>
        <taxon>unclassified sequences</taxon>
        <taxon>metagenomes</taxon>
        <taxon>ecological metagenomes</taxon>
    </lineage>
</organism>
<sequence length="77" mass="8380">VPVTLPAGCLEHAVDHSAFQHVMCGELAITAVERQIRTTSSDCGEYDALSQGQPEQHAPKPWEQNRVPTSPELSEVV</sequence>
<evidence type="ECO:0000313" key="2">
    <source>
        <dbReference type="EMBL" id="SVC05196.1"/>
    </source>
</evidence>
<gene>
    <name evidence="2" type="ORF">METZ01_LOCUS258050</name>
</gene>
<dbReference type="EMBL" id="UINC01070783">
    <property type="protein sequence ID" value="SVC05196.1"/>
    <property type="molecule type" value="Genomic_DNA"/>
</dbReference>
<feature type="compositionally biased region" description="Polar residues" evidence="1">
    <location>
        <begin position="66"/>
        <end position="77"/>
    </location>
</feature>
<feature type="non-terminal residue" evidence="2">
    <location>
        <position position="77"/>
    </location>
</feature>
<dbReference type="AlphaFoldDB" id="A0A382IZW8"/>
<evidence type="ECO:0000256" key="1">
    <source>
        <dbReference type="SAM" id="MobiDB-lite"/>
    </source>
</evidence>
<feature type="non-terminal residue" evidence="2">
    <location>
        <position position="1"/>
    </location>
</feature>
<proteinExistence type="predicted"/>
<reference evidence="2" key="1">
    <citation type="submission" date="2018-05" db="EMBL/GenBank/DDBJ databases">
        <authorList>
            <person name="Lanie J.A."/>
            <person name="Ng W.-L."/>
            <person name="Kazmierczak K.M."/>
            <person name="Andrzejewski T.M."/>
            <person name="Davidsen T.M."/>
            <person name="Wayne K.J."/>
            <person name="Tettelin H."/>
            <person name="Glass J.I."/>
            <person name="Rusch D."/>
            <person name="Podicherti R."/>
            <person name="Tsui H.-C.T."/>
            <person name="Winkler M.E."/>
        </authorList>
    </citation>
    <scope>NUCLEOTIDE SEQUENCE</scope>
</reference>
<name>A0A382IZW8_9ZZZZ</name>
<accession>A0A382IZW8</accession>
<protein>
    <submittedName>
        <fullName evidence="2">Uncharacterized protein</fullName>
    </submittedName>
</protein>
<feature type="region of interest" description="Disordered" evidence="1">
    <location>
        <begin position="41"/>
        <end position="77"/>
    </location>
</feature>